<evidence type="ECO:0000256" key="2">
    <source>
        <dbReference type="ARBA" id="ARBA00023125"/>
    </source>
</evidence>
<proteinExistence type="predicted"/>
<accession>A0A3D9JTG9</accession>
<dbReference type="SMART" id="SM00342">
    <property type="entry name" value="HTH_ARAC"/>
    <property type="match status" value="1"/>
</dbReference>
<keyword evidence="3" id="KW-0804">Transcription</keyword>
<keyword evidence="6" id="KW-1185">Reference proteome</keyword>
<dbReference type="PANTHER" id="PTHR43280:SF2">
    <property type="entry name" value="HTH-TYPE TRANSCRIPTIONAL REGULATOR EXSA"/>
    <property type="match status" value="1"/>
</dbReference>
<organism evidence="5 6">
    <name type="scientific">Cohnella phaseoli</name>
    <dbReference type="NCBI Taxonomy" id="456490"/>
    <lineage>
        <taxon>Bacteria</taxon>
        <taxon>Bacillati</taxon>
        <taxon>Bacillota</taxon>
        <taxon>Bacilli</taxon>
        <taxon>Bacillales</taxon>
        <taxon>Paenibacillaceae</taxon>
        <taxon>Cohnella</taxon>
    </lineage>
</organism>
<dbReference type="EMBL" id="QRDZ01000010">
    <property type="protein sequence ID" value="RED76837.1"/>
    <property type="molecule type" value="Genomic_DNA"/>
</dbReference>
<sequence>MMKAWCEMIPHHYSGDIEIHGEFPYTLKIHHLTGNVPSHVHYFLEYTYVFQGEAIEIINGIERRIAPGAFTLLFPHQVHELRIAPGQELFMYNGAIGLQAFFNRSHPLMSLQGLLKEAESDWHTSYALDEPYADSVYRLLVQMHEEIRSDRTWREAMFVSKLFELFILVDRFRRRLGGSAGAGGRNDARGGMWTVIRHVYQNFRDPISLSSLAATYGYTEAHISAEFKKLTGGNYSRFLERIRLAHACSLLIGTGMKVTDVCYEAGFSSYPTFARVFSERMGKSPMAYRKDGKK</sequence>
<dbReference type="InterPro" id="IPR018062">
    <property type="entry name" value="HTH_AraC-typ_CS"/>
</dbReference>
<dbReference type="SUPFAM" id="SSF46689">
    <property type="entry name" value="Homeodomain-like"/>
    <property type="match status" value="2"/>
</dbReference>
<name>A0A3D9JTG9_9BACL</name>
<dbReference type="InterPro" id="IPR037923">
    <property type="entry name" value="HTH-like"/>
</dbReference>
<dbReference type="PROSITE" id="PS00041">
    <property type="entry name" value="HTH_ARAC_FAMILY_1"/>
    <property type="match status" value="1"/>
</dbReference>
<dbReference type="GO" id="GO:0043565">
    <property type="term" value="F:sequence-specific DNA binding"/>
    <property type="evidence" value="ECO:0007669"/>
    <property type="project" value="InterPro"/>
</dbReference>
<evidence type="ECO:0000256" key="1">
    <source>
        <dbReference type="ARBA" id="ARBA00023015"/>
    </source>
</evidence>
<dbReference type="InterPro" id="IPR018060">
    <property type="entry name" value="HTH_AraC"/>
</dbReference>
<evidence type="ECO:0000256" key="3">
    <source>
        <dbReference type="ARBA" id="ARBA00023163"/>
    </source>
</evidence>
<dbReference type="Gene3D" id="1.10.10.60">
    <property type="entry name" value="Homeodomain-like"/>
    <property type="match status" value="2"/>
</dbReference>
<dbReference type="PROSITE" id="PS01124">
    <property type="entry name" value="HTH_ARAC_FAMILY_2"/>
    <property type="match status" value="1"/>
</dbReference>
<protein>
    <submittedName>
        <fullName evidence="5">AraC family transcriptional regulator</fullName>
    </submittedName>
</protein>
<dbReference type="InterPro" id="IPR009057">
    <property type="entry name" value="Homeodomain-like_sf"/>
</dbReference>
<reference evidence="5 6" key="1">
    <citation type="submission" date="2018-07" db="EMBL/GenBank/DDBJ databases">
        <title>Genomic Encyclopedia of Type Strains, Phase III (KMG-III): the genomes of soil and plant-associated and newly described type strains.</title>
        <authorList>
            <person name="Whitman W."/>
        </authorList>
    </citation>
    <scope>NUCLEOTIDE SEQUENCE [LARGE SCALE GENOMIC DNA]</scope>
    <source>
        <strain evidence="5 6">CECT 7287</strain>
    </source>
</reference>
<feature type="domain" description="HTH araC/xylS-type" evidence="4">
    <location>
        <begin position="193"/>
        <end position="291"/>
    </location>
</feature>
<dbReference type="GO" id="GO:0003700">
    <property type="term" value="F:DNA-binding transcription factor activity"/>
    <property type="evidence" value="ECO:0007669"/>
    <property type="project" value="InterPro"/>
</dbReference>
<dbReference type="Pfam" id="PF12833">
    <property type="entry name" value="HTH_18"/>
    <property type="match status" value="1"/>
</dbReference>
<evidence type="ECO:0000313" key="5">
    <source>
        <dbReference type="EMBL" id="RED76837.1"/>
    </source>
</evidence>
<dbReference type="AlphaFoldDB" id="A0A3D9JTG9"/>
<dbReference type="Proteomes" id="UP000256977">
    <property type="component" value="Unassembled WGS sequence"/>
</dbReference>
<comment type="caution">
    <text evidence="5">The sequence shown here is derived from an EMBL/GenBank/DDBJ whole genome shotgun (WGS) entry which is preliminary data.</text>
</comment>
<keyword evidence="1" id="KW-0805">Transcription regulation</keyword>
<evidence type="ECO:0000313" key="6">
    <source>
        <dbReference type="Proteomes" id="UP000256977"/>
    </source>
</evidence>
<keyword evidence="2" id="KW-0238">DNA-binding</keyword>
<evidence type="ECO:0000259" key="4">
    <source>
        <dbReference type="PROSITE" id="PS01124"/>
    </source>
</evidence>
<dbReference type="SUPFAM" id="SSF51215">
    <property type="entry name" value="Regulatory protein AraC"/>
    <property type="match status" value="1"/>
</dbReference>
<gene>
    <name evidence="5" type="ORF">DFP98_11056</name>
</gene>
<dbReference type="PANTHER" id="PTHR43280">
    <property type="entry name" value="ARAC-FAMILY TRANSCRIPTIONAL REGULATOR"/>
    <property type="match status" value="1"/>
</dbReference>